<comment type="caution">
    <text evidence="4">The sequence shown here is derived from an EMBL/GenBank/DDBJ whole genome shotgun (WGS) entry which is preliminary data.</text>
</comment>
<evidence type="ECO:0000259" key="3">
    <source>
        <dbReference type="PROSITE" id="PS50110"/>
    </source>
</evidence>
<evidence type="ECO:0000313" key="5">
    <source>
        <dbReference type="Proteomes" id="UP001589789"/>
    </source>
</evidence>
<dbReference type="Pfam" id="PF00072">
    <property type="entry name" value="Response_reg"/>
    <property type="match status" value="1"/>
</dbReference>
<dbReference type="PANTHER" id="PTHR44591">
    <property type="entry name" value="STRESS RESPONSE REGULATOR PROTEIN 1"/>
    <property type="match status" value="1"/>
</dbReference>
<feature type="domain" description="Response regulatory" evidence="3">
    <location>
        <begin position="9"/>
        <end position="120"/>
    </location>
</feature>
<dbReference type="SMART" id="SM00448">
    <property type="entry name" value="REC"/>
    <property type="match status" value="1"/>
</dbReference>
<evidence type="ECO:0000256" key="1">
    <source>
        <dbReference type="ARBA" id="ARBA00022553"/>
    </source>
</evidence>
<evidence type="ECO:0000256" key="2">
    <source>
        <dbReference type="PROSITE-ProRule" id="PRU00169"/>
    </source>
</evidence>
<gene>
    <name evidence="4" type="ORF">ACFFIC_13380</name>
</gene>
<keyword evidence="5" id="KW-1185">Reference proteome</keyword>
<sequence length="123" mass="13187">MHSGLEGRRILVVEDEALIAMVIEDTLREEGAEVVGAAASVNEALRLITENNGPLDAAVLDVRLGDSHVLPVANRLAALGLPFVFVTGYQQADIEVHRGAPVLRKPFDTDELTAVLAGLLRPR</sequence>
<protein>
    <submittedName>
        <fullName evidence="4">Response regulator</fullName>
    </submittedName>
</protein>
<feature type="modified residue" description="4-aspartylphosphate" evidence="2">
    <location>
        <position position="61"/>
    </location>
</feature>
<proteinExistence type="predicted"/>
<evidence type="ECO:0000313" key="4">
    <source>
        <dbReference type="EMBL" id="MFC0386528.1"/>
    </source>
</evidence>
<dbReference type="RefSeq" id="WP_377051076.1">
    <property type="nucleotide sequence ID" value="NZ_JBHLVZ010000033.1"/>
</dbReference>
<keyword evidence="1 2" id="KW-0597">Phosphoprotein</keyword>
<accession>A0ABV6ISE5</accession>
<dbReference type="InterPro" id="IPR001789">
    <property type="entry name" value="Sig_transdc_resp-reg_receiver"/>
</dbReference>
<dbReference type="InterPro" id="IPR050595">
    <property type="entry name" value="Bact_response_regulator"/>
</dbReference>
<reference evidence="4 5" key="1">
    <citation type="submission" date="2024-09" db="EMBL/GenBank/DDBJ databases">
        <authorList>
            <person name="Sun Q."/>
            <person name="Mori K."/>
        </authorList>
    </citation>
    <scope>NUCLEOTIDE SEQUENCE [LARGE SCALE GENOMIC DNA]</scope>
    <source>
        <strain evidence="4 5">CCM 7468</strain>
    </source>
</reference>
<organism evidence="4 5">
    <name type="scientific">Muricoccus vinaceus</name>
    <dbReference type="NCBI Taxonomy" id="424704"/>
    <lineage>
        <taxon>Bacteria</taxon>
        <taxon>Pseudomonadati</taxon>
        <taxon>Pseudomonadota</taxon>
        <taxon>Alphaproteobacteria</taxon>
        <taxon>Acetobacterales</taxon>
        <taxon>Roseomonadaceae</taxon>
        <taxon>Muricoccus</taxon>
    </lineage>
</organism>
<dbReference type="EMBL" id="JBHLVZ010000033">
    <property type="protein sequence ID" value="MFC0386528.1"/>
    <property type="molecule type" value="Genomic_DNA"/>
</dbReference>
<dbReference type="Gene3D" id="3.40.50.2300">
    <property type="match status" value="1"/>
</dbReference>
<dbReference type="Proteomes" id="UP001589789">
    <property type="component" value="Unassembled WGS sequence"/>
</dbReference>
<dbReference type="PANTHER" id="PTHR44591:SF24">
    <property type="entry name" value="PROTEIN-GLUTAMATE METHYLESTERASE_PROTEIN-GLUTAMINE GLUTAMINASE 1"/>
    <property type="match status" value="1"/>
</dbReference>
<dbReference type="PROSITE" id="PS50110">
    <property type="entry name" value="RESPONSE_REGULATORY"/>
    <property type="match status" value="1"/>
</dbReference>
<dbReference type="SUPFAM" id="SSF52172">
    <property type="entry name" value="CheY-like"/>
    <property type="match status" value="1"/>
</dbReference>
<name>A0ABV6ISE5_9PROT</name>
<dbReference type="InterPro" id="IPR011006">
    <property type="entry name" value="CheY-like_superfamily"/>
</dbReference>